<evidence type="ECO:0000313" key="2">
    <source>
        <dbReference type="EMBL" id="KXS33343.1"/>
    </source>
</evidence>
<dbReference type="Gene3D" id="2.60.40.420">
    <property type="entry name" value="Cupredoxins - blue copper proteins"/>
    <property type="match status" value="1"/>
</dbReference>
<dbReference type="EMBL" id="LSLI01000007">
    <property type="protein sequence ID" value="KXS33343.1"/>
    <property type="molecule type" value="Genomic_DNA"/>
</dbReference>
<dbReference type="AlphaFoldDB" id="A0A139BWQ3"/>
<organism evidence="2 3">
    <name type="scientific">Candidatus Gallionella acididurans</name>
    <dbReference type="NCBI Taxonomy" id="1796491"/>
    <lineage>
        <taxon>Bacteria</taxon>
        <taxon>Pseudomonadati</taxon>
        <taxon>Pseudomonadota</taxon>
        <taxon>Betaproteobacteria</taxon>
        <taxon>Nitrosomonadales</taxon>
        <taxon>Gallionellaceae</taxon>
        <taxon>Gallionella</taxon>
    </lineage>
</organism>
<dbReference type="Proteomes" id="UP000070578">
    <property type="component" value="Unassembled WGS sequence"/>
</dbReference>
<reference evidence="2 3" key="1">
    <citation type="submission" date="2016-02" db="EMBL/GenBank/DDBJ databases">
        <authorList>
            <person name="Wen L."/>
            <person name="He K."/>
            <person name="Yang H."/>
        </authorList>
    </citation>
    <scope>NUCLEOTIDE SEQUENCE [LARGE SCALE GENOMIC DNA]</scope>
    <source>
        <strain evidence="2">ShG14-8</strain>
    </source>
</reference>
<accession>A0A139BWQ3</accession>
<keyword evidence="1" id="KW-0732">Signal</keyword>
<dbReference type="SUPFAM" id="SSF49503">
    <property type="entry name" value="Cupredoxins"/>
    <property type="match status" value="1"/>
</dbReference>
<evidence type="ECO:0000256" key="1">
    <source>
        <dbReference type="SAM" id="SignalP"/>
    </source>
</evidence>
<reference evidence="2 3" key="2">
    <citation type="submission" date="2016-03" db="EMBL/GenBank/DDBJ databases">
        <title>New uncultured bacterium of the family Gallionellaceae from acid mine drainage: description and reconstruction of genome based on metagenomic analysis of microbial community.</title>
        <authorList>
            <person name="Kadnikov V."/>
            <person name="Ivasenko D."/>
            <person name="Beletsky A."/>
            <person name="Mardanov A."/>
            <person name="Danilova E."/>
            <person name="Pimenov N."/>
            <person name="Karnachuk O."/>
            <person name="Ravin N."/>
        </authorList>
    </citation>
    <scope>NUCLEOTIDE SEQUENCE [LARGE SCALE GENOMIC DNA]</scope>
    <source>
        <strain evidence="2">ShG14-8</strain>
    </source>
</reference>
<dbReference type="PATRIC" id="fig|1796491.3.peg.551"/>
<evidence type="ECO:0000313" key="3">
    <source>
        <dbReference type="Proteomes" id="UP000070578"/>
    </source>
</evidence>
<feature type="signal peptide" evidence="1">
    <location>
        <begin position="1"/>
        <end position="22"/>
    </location>
</feature>
<dbReference type="InterPro" id="IPR008972">
    <property type="entry name" value="Cupredoxin"/>
</dbReference>
<feature type="chain" id="PRO_5007484013" description="Quinol oxidase" evidence="1">
    <location>
        <begin position="23"/>
        <end position="140"/>
    </location>
</feature>
<proteinExistence type="predicted"/>
<sequence>MKNFWMLILLCIGMAGFSMCRADTTPPVEVIYQATISADGVQHVRIEGGSYFFKPGHVIVKVNIPVELAVSIEKGWIPHTFVIQSPAAGISVDESLSSDAKNIRFTPTATGKYPFYCRNKLLFFASHREKGMEGVLEVVQ</sequence>
<evidence type="ECO:0008006" key="4">
    <source>
        <dbReference type="Google" id="ProtNLM"/>
    </source>
</evidence>
<comment type="caution">
    <text evidence="2">The sequence shown here is derived from an EMBL/GenBank/DDBJ whole genome shotgun (WGS) entry which is preliminary data.</text>
</comment>
<gene>
    <name evidence="2" type="ORF">AWT59_0505</name>
</gene>
<protein>
    <recommendedName>
        <fullName evidence="4">Quinol oxidase</fullName>
    </recommendedName>
</protein>
<name>A0A139BWQ3_9PROT</name>